<feature type="domain" description="SGNH hydrolase-type esterase" evidence="2">
    <location>
        <begin position="109"/>
        <end position="365"/>
    </location>
</feature>
<dbReference type="EMBL" id="DTGR01000025">
    <property type="protein sequence ID" value="HHS28359.1"/>
    <property type="molecule type" value="Genomic_DNA"/>
</dbReference>
<dbReference type="GO" id="GO:0016788">
    <property type="term" value="F:hydrolase activity, acting on ester bonds"/>
    <property type="evidence" value="ECO:0007669"/>
    <property type="project" value="UniProtKB-ARBA"/>
</dbReference>
<organism evidence="3">
    <name type="scientific">Desulfobacca acetoxidans</name>
    <dbReference type="NCBI Taxonomy" id="60893"/>
    <lineage>
        <taxon>Bacteria</taxon>
        <taxon>Pseudomonadati</taxon>
        <taxon>Thermodesulfobacteriota</taxon>
        <taxon>Desulfobaccia</taxon>
        <taxon>Desulfobaccales</taxon>
        <taxon>Desulfobaccaceae</taxon>
        <taxon>Desulfobacca</taxon>
    </lineage>
</organism>
<dbReference type="AlphaFoldDB" id="A0A7V6DNR3"/>
<keyword evidence="1" id="KW-0812">Transmembrane</keyword>
<reference evidence="3" key="1">
    <citation type="journal article" date="2020" name="mSystems">
        <title>Genome- and Community-Level Interaction Insights into Carbon Utilization and Element Cycling Functions of Hydrothermarchaeota in Hydrothermal Sediment.</title>
        <authorList>
            <person name="Zhou Z."/>
            <person name="Liu Y."/>
            <person name="Xu W."/>
            <person name="Pan J."/>
            <person name="Luo Z.H."/>
            <person name="Li M."/>
        </authorList>
    </citation>
    <scope>NUCLEOTIDE SEQUENCE [LARGE SCALE GENOMIC DNA]</scope>
    <source>
        <strain evidence="3">SpSt-767</strain>
    </source>
</reference>
<accession>A0A7V6DNR3</accession>
<feature type="transmembrane region" description="Helical" evidence="1">
    <location>
        <begin position="18"/>
        <end position="38"/>
    </location>
</feature>
<dbReference type="CDD" id="cd00229">
    <property type="entry name" value="SGNH_hydrolase"/>
    <property type="match status" value="1"/>
</dbReference>
<dbReference type="InterPro" id="IPR013830">
    <property type="entry name" value="SGNH_hydro"/>
</dbReference>
<evidence type="ECO:0000259" key="2">
    <source>
        <dbReference type="Pfam" id="PF13472"/>
    </source>
</evidence>
<dbReference type="SUPFAM" id="SSF52266">
    <property type="entry name" value="SGNH hydrolase"/>
    <property type="match status" value="1"/>
</dbReference>
<keyword evidence="1" id="KW-1133">Transmembrane helix</keyword>
<proteinExistence type="predicted"/>
<evidence type="ECO:0000313" key="3">
    <source>
        <dbReference type="EMBL" id="HHS28359.1"/>
    </source>
</evidence>
<dbReference type="Gene3D" id="3.40.50.1110">
    <property type="entry name" value="SGNH hydrolase"/>
    <property type="match status" value="1"/>
</dbReference>
<evidence type="ECO:0000256" key="1">
    <source>
        <dbReference type="SAM" id="Phobius"/>
    </source>
</evidence>
<keyword evidence="1" id="KW-0472">Membrane</keyword>
<name>A0A7V6DNR3_9BACT</name>
<comment type="caution">
    <text evidence="3">The sequence shown here is derived from an EMBL/GenBank/DDBJ whole genome shotgun (WGS) entry which is preliminary data.</text>
</comment>
<protein>
    <recommendedName>
        <fullName evidence="2">SGNH hydrolase-type esterase domain-containing protein</fullName>
    </recommendedName>
</protein>
<dbReference type="InterPro" id="IPR036514">
    <property type="entry name" value="SGNH_hydro_sf"/>
</dbReference>
<dbReference type="Pfam" id="PF13472">
    <property type="entry name" value="Lipase_GDSL_2"/>
    <property type="match status" value="1"/>
</dbReference>
<gene>
    <name evidence="3" type="ORF">ENV52_01485</name>
</gene>
<sequence length="398" mass="45381">MAGQDGEKNLFERHPRKTLAVVVVLAILALALVTDNIIGGKVGPRQAPLQRYVRLRELSPGTFEVIRPPAKIFDAEAGSQPRPVQIRVDEQGFLMPSCIHAHPDLVLAFLGGSTTECRVVPEENRFPCLTGRFLEKDLKVRVNSYNAARSGNNSLHSLNILLHKLLPLQPDIVVMMHNINDLVTLLYEKTYWNTNASRRVVLVVKPTLEGHVRGFFQVLREQTIPHLYRAMVELSQRVRKKDEEQDEFRQVRGRKVTIDRPALLREFRSNMRMFIDMCRSRQIAPVLMTQPNRLSGNLDPETWKEVKVMEAMGIRFAEFEELHGLFNQAVRDVGIANQVLVIDLAREIPAEPRYVYDPVHLTEKASKLAARIISRDVKPLAQERLQARTQQSSRSSEP</sequence>